<evidence type="ECO:0008006" key="3">
    <source>
        <dbReference type="Google" id="ProtNLM"/>
    </source>
</evidence>
<dbReference type="Gene3D" id="3.40.630.30">
    <property type="match status" value="1"/>
</dbReference>
<name>A0A1C0YD66_9BACL</name>
<dbReference type="InterPro" id="IPR016181">
    <property type="entry name" value="Acyl_CoA_acyltransferase"/>
</dbReference>
<evidence type="ECO:0000313" key="1">
    <source>
        <dbReference type="EMBL" id="OCS85126.1"/>
    </source>
</evidence>
<dbReference type="STRING" id="33978.A6M13_13840"/>
<protein>
    <recommendedName>
        <fullName evidence="3">N-acetyltransferase domain-containing protein</fullName>
    </recommendedName>
</protein>
<proteinExistence type="predicted"/>
<accession>A0A1C0YD66</accession>
<sequence length="178" mass="21001">MYKLVVTNDEKMLFDQLYQPSFEEKGYELEEYNGEQYSYLVENKYGEYAGTVEFIEFNQEKSMLANPQIFVQCELLEDAVSVWEVDKVSVKAEERKNKTLNNIMESIYEICKEKQIEYLIAEMNPVLCRALKVEYKLDVYRLSGIVKGKYPYIPVIIPINQKVLEAYETNRAKKERVV</sequence>
<reference evidence="1 2" key="1">
    <citation type="submission" date="2016-07" db="EMBL/GenBank/DDBJ databases">
        <title>Caryophanon tenue genome sequencing.</title>
        <authorList>
            <person name="Verma A."/>
            <person name="Pal Y."/>
            <person name="Krishnamurthi S."/>
        </authorList>
    </citation>
    <scope>NUCLEOTIDE SEQUENCE [LARGE SCALE GENOMIC DNA]</scope>
    <source>
        <strain evidence="1 2">DSM 14152</strain>
    </source>
</reference>
<organism evidence="1 2">
    <name type="scientific">Caryophanon tenue</name>
    <dbReference type="NCBI Taxonomy" id="33978"/>
    <lineage>
        <taxon>Bacteria</taxon>
        <taxon>Bacillati</taxon>
        <taxon>Bacillota</taxon>
        <taxon>Bacilli</taxon>
        <taxon>Bacillales</taxon>
        <taxon>Caryophanaceae</taxon>
        <taxon>Caryophanon</taxon>
    </lineage>
</organism>
<evidence type="ECO:0000313" key="2">
    <source>
        <dbReference type="Proteomes" id="UP000093199"/>
    </source>
</evidence>
<dbReference type="Proteomes" id="UP000093199">
    <property type="component" value="Unassembled WGS sequence"/>
</dbReference>
<dbReference type="SUPFAM" id="SSF55729">
    <property type="entry name" value="Acyl-CoA N-acyltransferases (Nat)"/>
    <property type="match status" value="1"/>
</dbReference>
<dbReference type="AlphaFoldDB" id="A0A1C0YD66"/>
<keyword evidence="2" id="KW-1185">Reference proteome</keyword>
<dbReference type="RefSeq" id="WP_066545141.1">
    <property type="nucleotide sequence ID" value="NZ_MASJ01000016.1"/>
</dbReference>
<dbReference type="EMBL" id="MASJ01000016">
    <property type="protein sequence ID" value="OCS85126.1"/>
    <property type="molecule type" value="Genomic_DNA"/>
</dbReference>
<comment type="caution">
    <text evidence="1">The sequence shown here is derived from an EMBL/GenBank/DDBJ whole genome shotgun (WGS) entry which is preliminary data.</text>
</comment>
<gene>
    <name evidence="1" type="ORF">A6M13_13840</name>
</gene>